<dbReference type="PANTHER" id="PTHR12644">
    <property type="entry name" value="ARP2/3 COMPLEX 16 KD SUBUNIT P16-ARC"/>
    <property type="match status" value="1"/>
</dbReference>
<dbReference type="Gene3D" id="1.25.40.190">
    <property type="entry name" value="Actin-related protein 2/3 complex subunit 5"/>
    <property type="match status" value="1"/>
</dbReference>
<evidence type="ECO:0000256" key="2">
    <source>
        <dbReference type="ARBA" id="ARBA00006084"/>
    </source>
</evidence>
<dbReference type="GO" id="GO:0034314">
    <property type="term" value="P:Arp2/3 complex-mediated actin nucleation"/>
    <property type="evidence" value="ECO:0007669"/>
    <property type="project" value="InterPro"/>
</dbReference>
<evidence type="ECO:0000313" key="6">
    <source>
        <dbReference type="EMBL" id="OQR81602.1"/>
    </source>
</evidence>
<evidence type="ECO:0000313" key="7">
    <source>
        <dbReference type="Proteomes" id="UP000243217"/>
    </source>
</evidence>
<evidence type="ECO:0000256" key="3">
    <source>
        <dbReference type="ARBA" id="ARBA00022490"/>
    </source>
</evidence>
<comment type="similarity">
    <text evidence="2 5">Belongs to the ARPC5 family.</text>
</comment>
<sequence>MSGDADVQARASRVQNLIMRKQHVEAVVASLENPPFNAPDEASHVMNAQTVFTALMACSKADITKAVQELSPDLEDNLMKYLYKGLGIPQNNSVFLEWHGQLAAKAGNGCIIRALTDRKGV</sequence>
<dbReference type="EMBL" id="JNBS01004944">
    <property type="protein sequence ID" value="OQR81602.1"/>
    <property type="molecule type" value="Genomic_DNA"/>
</dbReference>
<comment type="subcellular location">
    <subcellularLocation>
        <location evidence="1">Cytoplasm</location>
        <location evidence="1">Cytoskeleton</location>
    </subcellularLocation>
</comment>
<dbReference type="AlphaFoldDB" id="A0A1V9Y797"/>
<dbReference type="Proteomes" id="UP000243217">
    <property type="component" value="Unassembled WGS sequence"/>
</dbReference>
<reference evidence="6 7" key="1">
    <citation type="journal article" date="2014" name="Genome Biol. Evol.">
        <title>The secreted proteins of Achlya hypogyna and Thraustotheca clavata identify the ancestral oomycete secretome and reveal gene acquisitions by horizontal gene transfer.</title>
        <authorList>
            <person name="Misner I."/>
            <person name="Blouin N."/>
            <person name="Leonard G."/>
            <person name="Richards T.A."/>
            <person name="Lane C.E."/>
        </authorList>
    </citation>
    <scope>NUCLEOTIDE SEQUENCE [LARGE SCALE GENOMIC DNA]</scope>
    <source>
        <strain evidence="6 7">ATCC 34112</strain>
    </source>
</reference>
<gene>
    <name evidence="6" type="ORF">THRCLA_23336</name>
</gene>
<protein>
    <recommendedName>
        <fullName evidence="5">Actin-related protein 2/3 complex subunit 5</fullName>
    </recommendedName>
</protein>
<dbReference type="GO" id="GO:0030833">
    <property type="term" value="P:regulation of actin filament polymerization"/>
    <property type="evidence" value="ECO:0007669"/>
    <property type="project" value="InterPro"/>
</dbReference>
<dbReference type="Pfam" id="PF04699">
    <property type="entry name" value="P16-Arc"/>
    <property type="match status" value="1"/>
</dbReference>
<dbReference type="OrthoDB" id="429520at2759"/>
<dbReference type="GO" id="GO:0005885">
    <property type="term" value="C:Arp2/3 protein complex"/>
    <property type="evidence" value="ECO:0007669"/>
    <property type="project" value="InterPro"/>
</dbReference>
<keyword evidence="4 5" id="KW-0206">Cytoskeleton</keyword>
<organism evidence="6 7">
    <name type="scientific">Thraustotheca clavata</name>
    <dbReference type="NCBI Taxonomy" id="74557"/>
    <lineage>
        <taxon>Eukaryota</taxon>
        <taxon>Sar</taxon>
        <taxon>Stramenopiles</taxon>
        <taxon>Oomycota</taxon>
        <taxon>Saprolegniomycetes</taxon>
        <taxon>Saprolegniales</taxon>
        <taxon>Achlyaceae</taxon>
        <taxon>Thraustotheca</taxon>
    </lineage>
</organism>
<comment type="caution">
    <text evidence="6">The sequence shown here is derived from an EMBL/GenBank/DDBJ whole genome shotgun (WGS) entry which is preliminary data.</text>
</comment>
<dbReference type="InterPro" id="IPR036743">
    <property type="entry name" value="ARPC5_sf"/>
</dbReference>
<name>A0A1V9Y797_9STRA</name>
<dbReference type="SUPFAM" id="SSF69103">
    <property type="entry name" value="Arp2/3 complex 16 kDa subunit ARPC5"/>
    <property type="match status" value="1"/>
</dbReference>
<keyword evidence="7" id="KW-1185">Reference proteome</keyword>
<keyword evidence="3" id="KW-0963">Cytoplasm</keyword>
<dbReference type="InterPro" id="IPR006789">
    <property type="entry name" value="ARPC5"/>
</dbReference>
<dbReference type="STRING" id="74557.A0A1V9Y797"/>
<proteinExistence type="inferred from homology"/>
<evidence type="ECO:0000256" key="4">
    <source>
        <dbReference type="ARBA" id="ARBA00023212"/>
    </source>
</evidence>
<evidence type="ECO:0000256" key="5">
    <source>
        <dbReference type="RuleBase" id="RU004301"/>
    </source>
</evidence>
<accession>A0A1V9Y797</accession>
<comment type="function">
    <text evidence="5">Functions as component of the Arp2/3 complex which is involved in regulation of actin polymerization and together with an activating nucleation-promoting factor (NPF) mediates the formation of branched actin networks. Arp2/3 complex plays a critical role in the control of cell morphogenesis via the modulation of cell polarity development.</text>
</comment>
<evidence type="ECO:0000256" key="1">
    <source>
        <dbReference type="ARBA" id="ARBA00004245"/>
    </source>
</evidence>